<dbReference type="EMBL" id="JADQBC010000005">
    <property type="protein sequence ID" value="MBR8826533.1"/>
    <property type="molecule type" value="Genomic_DNA"/>
</dbReference>
<dbReference type="InterPro" id="IPR018739">
    <property type="entry name" value="DUF2281"/>
</dbReference>
<name>A0A941GTA0_9CHRO</name>
<evidence type="ECO:0000259" key="1">
    <source>
        <dbReference type="Pfam" id="PF10047"/>
    </source>
</evidence>
<sequence>MVNKTLNITETLMEKIKALPEEKQEQILDYVEFIEQKYNEEKAQPSKKRKKRVMGLHKGKIWMSDDFNEPLELVSSGVNNENSD</sequence>
<proteinExistence type="predicted"/>
<dbReference type="Pfam" id="PF10047">
    <property type="entry name" value="DUF2281"/>
    <property type="match status" value="1"/>
</dbReference>
<dbReference type="Proteomes" id="UP000767446">
    <property type="component" value="Unassembled WGS sequence"/>
</dbReference>
<organism evidence="2 3">
    <name type="scientific">Gomphosphaeria aponina SAG 52.96 = DSM 107014</name>
    <dbReference type="NCBI Taxonomy" id="1521640"/>
    <lineage>
        <taxon>Bacteria</taxon>
        <taxon>Bacillati</taxon>
        <taxon>Cyanobacteriota</taxon>
        <taxon>Cyanophyceae</taxon>
        <taxon>Oscillatoriophycideae</taxon>
        <taxon>Chroococcales</taxon>
        <taxon>Gomphosphaeriaceae</taxon>
        <taxon>Gomphosphaeria</taxon>
    </lineage>
</organism>
<accession>A0A941GTA0</accession>
<protein>
    <submittedName>
        <fullName evidence="2">DUF2281 domain-containing protein</fullName>
    </submittedName>
</protein>
<gene>
    <name evidence="2" type="ORF">DSM107014_01275</name>
</gene>
<reference evidence="2" key="1">
    <citation type="submission" date="2021-02" db="EMBL/GenBank/DDBJ databases">
        <title>Metagenome analyses of Stigonema ocellatum DSM 106950, Chlorogloea purpurea SAG 13.99 and Gomphosphaeria aponina DSM 107014.</title>
        <authorList>
            <person name="Marter P."/>
            <person name="Huang S."/>
        </authorList>
    </citation>
    <scope>NUCLEOTIDE SEQUENCE</scope>
    <source>
        <strain evidence="2">JP213</strain>
    </source>
</reference>
<feature type="domain" description="DUF2281" evidence="1">
    <location>
        <begin position="11"/>
        <end position="73"/>
    </location>
</feature>
<evidence type="ECO:0000313" key="3">
    <source>
        <dbReference type="Proteomes" id="UP000767446"/>
    </source>
</evidence>
<comment type="caution">
    <text evidence="2">The sequence shown here is derived from an EMBL/GenBank/DDBJ whole genome shotgun (WGS) entry which is preliminary data.</text>
</comment>
<dbReference type="AlphaFoldDB" id="A0A941GTA0"/>
<evidence type="ECO:0000313" key="2">
    <source>
        <dbReference type="EMBL" id="MBR8826533.1"/>
    </source>
</evidence>